<evidence type="ECO:0000256" key="1">
    <source>
        <dbReference type="SAM" id="Phobius"/>
    </source>
</evidence>
<keyword evidence="1" id="KW-0472">Membrane</keyword>
<keyword evidence="1" id="KW-0812">Transmembrane</keyword>
<organism evidence="2 3">
    <name type="scientific">Flagellimonas maritima</name>
    <dbReference type="NCBI Taxonomy" id="1383885"/>
    <lineage>
        <taxon>Bacteria</taxon>
        <taxon>Pseudomonadati</taxon>
        <taxon>Bacteroidota</taxon>
        <taxon>Flavobacteriia</taxon>
        <taxon>Flavobacteriales</taxon>
        <taxon>Flavobacteriaceae</taxon>
        <taxon>Flagellimonas</taxon>
    </lineage>
</organism>
<accession>A0A2Z4LRL1</accession>
<dbReference type="AlphaFoldDB" id="A0A2Z4LRL1"/>
<keyword evidence="1" id="KW-1133">Transmembrane helix</keyword>
<dbReference type="EMBL" id="CP030104">
    <property type="protein sequence ID" value="AWX44525.1"/>
    <property type="molecule type" value="Genomic_DNA"/>
</dbReference>
<dbReference type="OrthoDB" id="582675at2"/>
<reference evidence="2 3" key="1">
    <citation type="submission" date="2018-06" db="EMBL/GenBank/DDBJ databases">
        <title>Spongiibacterium sp. HME9304 Genome sequencing and assembly.</title>
        <authorList>
            <person name="Kang H."/>
            <person name="Kim H."/>
            <person name="Joh K."/>
        </authorList>
    </citation>
    <scope>NUCLEOTIDE SEQUENCE [LARGE SCALE GENOMIC DNA]</scope>
    <source>
        <strain evidence="2 3">HME9304</strain>
    </source>
</reference>
<proteinExistence type="predicted"/>
<dbReference type="Proteomes" id="UP000248536">
    <property type="component" value="Chromosome"/>
</dbReference>
<name>A0A2Z4LRL1_9FLAO</name>
<dbReference type="KEGG" id="spon:HME9304_01528"/>
<feature type="transmembrane region" description="Helical" evidence="1">
    <location>
        <begin position="51"/>
        <end position="68"/>
    </location>
</feature>
<keyword evidence="3" id="KW-1185">Reference proteome</keyword>
<evidence type="ECO:0000313" key="3">
    <source>
        <dbReference type="Proteomes" id="UP000248536"/>
    </source>
</evidence>
<evidence type="ECO:0000313" key="2">
    <source>
        <dbReference type="EMBL" id="AWX44525.1"/>
    </source>
</evidence>
<dbReference type="RefSeq" id="WP_112377993.1">
    <property type="nucleotide sequence ID" value="NZ_CP030104.1"/>
</dbReference>
<protein>
    <submittedName>
        <fullName evidence="2">Uncharacterized protein</fullName>
    </submittedName>
</protein>
<gene>
    <name evidence="2" type="ORF">HME9304_01528</name>
</gene>
<feature type="transmembrane region" description="Helical" evidence="1">
    <location>
        <begin position="12"/>
        <end position="31"/>
    </location>
</feature>
<sequence>MHFRFKEEQRFNQWWVWIILMGIILFTGYGIFKQVVLKEPFGNNPMSDLGLYLFALAMLGLTAWFYCIKLSTKIDQNEISIRFAPFVNRTVSWKDVKSAKVINYGFVGGWGMRLWTRYGTVYNVKGNKGLSLQLKNGEKFLVGTQKEKELAKVIESLGFSSAS</sequence>